<dbReference type="GO" id="GO:0030288">
    <property type="term" value="C:outer membrane-bounded periplasmic space"/>
    <property type="evidence" value="ECO:0007669"/>
    <property type="project" value="TreeGrafter"/>
</dbReference>
<evidence type="ECO:0000256" key="8">
    <source>
        <dbReference type="ARBA" id="ARBA00022679"/>
    </source>
</evidence>
<comment type="similarity">
    <text evidence="2">In the C-terminal section; belongs to the transpeptidase family.</text>
</comment>
<dbReference type="Gene3D" id="1.10.3810.10">
    <property type="entry name" value="Biosynthetic peptidoglycan transglycosylase-like"/>
    <property type="match status" value="1"/>
</dbReference>
<dbReference type="AlphaFoldDB" id="A0A2M7UZT9"/>
<dbReference type="GO" id="GO:0005886">
    <property type="term" value="C:plasma membrane"/>
    <property type="evidence" value="ECO:0007669"/>
    <property type="project" value="UniProtKB-SubCell"/>
</dbReference>
<dbReference type="Gene3D" id="3.40.710.10">
    <property type="entry name" value="DD-peptidase/beta-lactamase superfamily"/>
    <property type="match status" value="1"/>
</dbReference>
<comment type="catalytic activity">
    <reaction evidence="15">
        <text>Preferential cleavage: (Ac)2-L-Lys-D-Ala-|-D-Ala. Also transpeptidation of peptidyl-alanyl moieties that are N-acyl substituents of D-alanine.</text>
        <dbReference type="EC" id="3.4.16.4"/>
    </reaction>
</comment>
<comment type="caution">
    <text evidence="20">The sequence shown here is derived from an EMBL/GenBank/DDBJ whole genome shotgun (WGS) entry which is preliminary data.</text>
</comment>
<dbReference type="SUPFAM" id="SSF53955">
    <property type="entry name" value="Lysozyme-like"/>
    <property type="match status" value="1"/>
</dbReference>
<proteinExistence type="inferred from homology"/>
<evidence type="ECO:0000313" key="21">
    <source>
        <dbReference type="Proteomes" id="UP000231538"/>
    </source>
</evidence>
<reference evidence="21" key="1">
    <citation type="submission" date="2017-09" db="EMBL/GenBank/DDBJ databases">
        <title>Depth-based differentiation of microbial function through sediment-hosted aquifers and enrichment of novel symbionts in the deep terrestrial subsurface.</title>
        <authorList>
            <person name="Probst A.J."/>
            <person name="Ladd B."/>
            <person name="Jarett J.K."/>
            <person name="Geller-Mcgrath D.E."/>
            <person name="Sieber C.M.K."/>
            <person name="Emerson J.B."/>
            <person name="Anantharaman K."/>
            <person name="Thomas B.C."/>
            <person name="Malmstrom R."/>
            <person name="Stieglmeier M."/>
            <person name="Klingl A."/>
            <person name="Woyke T."/>
            <person name="Ryan C.M."/>
            <person name="Banfield J.F."/>
        </authorList>
    </citation>
    <scope>NUCLEOTIDE SEQUENCE [LARGE SCALE GENOMIC DNA]</scope>
</reference>
<dbReference type="Proteomes" id="UP000231538">
    <property type="component" value="Unassembled WGS sequence"/>
</dbReference>
<evidence type="ECO:0000256" key="13">
    <source>
        <dbReference type="ARBA" id="ARBA00023268"/>
    </source>
</evidence>
<evidence type="ECO:0000256" key="11">
    <source>
        <dbReference type="ARBA" id="ARBA00022984"/>
    </source>
</evidence>
<evidence type="ECO:0000256" key="17">
    <source>
        <dbReference type="SAM" id="Phobius"/>
    </source>
</evidence>
<dbReference type="InterPro" id="IPR036950">
    <property type="entry name" value="PBP_transglycosylase"/>
</dbReference>
<keyword evidence="7" id="KW-0328">Glycosyltransferase</keyword>
<dbReference type="InterPro" id="IPR012338">
    <property type="entry name" value="Beta-lactam/transpept-like"/>
</dbReference>
<keyword evidence="13" id="KW-0511">Multifunctional enzyme</keyword>
<evidence type="ECO:0000256" key="3">
    <source>
        <dbReference type="ARBA" id="ARBA00007739"/>
    </source>
</evidence>
<evidence type="ECO:0000256" key="10">
    <source>
        <dbReference type="ARBA" id="ARBA00022960"/>
    </source>
</evidence>
<evidence type="ECO:0000256" key="2">
    <source>
        <dbReference type="ARBA" id="ARBA00007090"/>
    </source>
</evidence>
<keyword evidence="9" id="KW-0378">Hydrolase</keyword>
<evidence type="ECO:0000259" key="19">
    <source>
        <dbReference type="Pfam" id="PF00912"/>
    </source>
</evidence>
<keyword evidence="12 17" id="KW-0472">Membrane</keyword>
<comment type="catalytic activity">
    <reaction evidence="16">
        <text>[GlcNAc-(1-&gt;4)-Mur2Ac(oyl-L-Ala-gamma-D-Glu-L-Lys-D-Ala-D-Ala)](n)-di-trans,octa-cis-undecaprenyl diphosphate + beta-D-GlcNAc-(1-&gt;4)-Mur2Ac(oyl-L-Ala-gamma-D-Glu-L-Lys-D-Ala-D-Ala)-di-trans,octa-cis-undecaprenyl diphosphate = [GlcNAc-(1-&gt;4)-Mur2Ac(oyl-L-Ala-gamma-D-Glu-L-Lys-D-Ala-D-Ala)](n+1)-di-trans,octa-cis-undecaprenyl diphosphate + di-trans,octa-cis-undecaprenyl diphosphate + H(+)</text>
        <dbReference type="Rhea" id="RHEA:23708"/>
        <dbReference type="Rhea" id="RHEA-COMP:9602"/>
        <dbReference type="Rhea" id="RHEA-COMP:9603"/>
        <dbReference type="ChEBI" id="CHEBI:15378"/>
        <dbReference type="ChEBI" id="CHEBI:58405"/>
        <dbReference type="ChEBI" id="CHEBI:60033"/>
        <dbReference type="ChEBI" id="CHEBI:78435"/>
        <dbReference type="EC" id="2.4.99.28"/>
    </reaction>
</comment>
<feature type="domain" description="Penicillin-binding protein transpeptidase" evidence="18">
    <location>
        <begin position="334"/>
        <end position="630"/>
    </location>
</feature>
<evidence type="ECO:0000256" key="9">
    <source>
        <dbReference type="ARBA" id="ARBA00022801"/>
    </source>
</evidence>
<dbReference type="PANTHER" id="PTHR32282">
    <property type="entry name" value="BINDING PROTEIN TRANSPEPTIDASE, PUTATIVE-RELATED"/>
    <property type="match status" value="1"/>
</dbReference>
<keyword evidence="6" id="KW-0645">Protease</keyword>
<organism evidence="20 21">
    <name type="scientific">Candidatus Nealsonbacteria bacterium CG_4_10_14_0_2_um_filter_37_10</name>
    <dbReference type="NCBI Taxonomy" id="1974679"/>
    <lineage>
        <taxon>Bacteria</taxon>
        <taxon>Candidatus Nealsoniibacteriota</taxon>
    </lineage>
</organism>
<dbReference type="PANTHER" id="PTHR32282:SF11">
    <property type="entry name" value="PENICILLIN-BINDING PROTEIN 1B"/>
    <property type="match status" value="1"/>
</dbReference>
<dbReference type="EMBL" id="PFPC01000043">
    <property type="protein sequence ID" value="PIZ89448.1"/>
    <property type="molecule type" value="Genomic_DNA"/>
</dbReference>
<protein>
    <submittedName>
        <fullName evidence="20">Uncharacterized protein</fullName>
    </submittedName>
</protein>
<dbReference type="GO" id="GO:0071555">
    <property type="term" value="P:cell wall organization"/>
    <property type="evidence" value="ECO:0007669"/>
    <property type="project" value="UniProtKB-KW"/>
</dbReference>
<dbReference type="GO" id="GO:0006508">
    <property type="term" value="P:proteolysis"/>
    <property type="evidence" value="ECO:0007669"/>
    <property type="project" value="UniProtKB-KW"/>
</dbReference>
<dbReference type="Pfam" id="PF00905">
    <property type="entry name" value="Transpeptidase"/>
    <property type="match status" value="1"/>
</dbReference>
<gene>
    <name evidence="20" type="ORF">COX89_01560</name>
</gene>
<evidence type="ECO:0000256" key="5">
    <source>
        <dbReference type="ARBA" id="ARBA00022645"/>
    </source>
</evidence>
<keyword evidence="10" id="KW-0133">Cell shape</keyword>
<dbReference type="GO" id="GO:0008955">
    <property type="term" value="F:peptidoglycan glycosyltransferase activity"/>
    <property type="evidence" value="ECO:0007669"/>
    <property type="project" value="UniProtKB-EC"/>
</dbReference>
<dbReference type="GO" id="GO:0008360">
    <property type="term" value="P:regulation of cell shape"/>
    <property type="evidence" value="ECO:0007669"/>
    <property type="project" value="UniProtKB-KW"/>
</dbReference>
<evidence type="ECO:0000256" key="6">
    <source>
        <dbReference type="ARBA" id="ARBA00022670"/>
    </source>
</evidence>
<dbReference type="InterPro" id="IPR023346">
    <property type="entry name" value="Lysozyme-like_dom_sf"/>
</dbReference>
<evidence type="ECO:0000256" key="7">
    <source>
        <dbReference type="ARBA" id="ARBA00022676"/>
    </source>
</evidence>
<dbReference type="InterPro" id="IPR001264">
    <property type="entry name" value="Glyco_trans_51"/>
</dbReference>
<keyword evidence="4" id="KW-1003">Cell membrane</keyword>
<dbReference type="GO" id="GO:0009252">
    <property type="term" value="P:peptidoglycan biosynthetic process"/>
    <property type="evidence" value="ECO:0007669"/>
    <property type="project" value="UniProtKB-KW"/>
</dbReference>
<dbReference type="Pfam" id="PF00912">
    <property type="entry name" value="Transgly"/>
    <property type="match status" value="1"/>
</dbReference>
<dbReference type="SUPFAM" id="SSF56601">
    <property type="entry name" value="beta-lactamase/transpeptidase-like"/>
    <property type="match status" value="1"/>
</dbReference>
<dbReference type="GO" id="GO:0009002">
    <property type="term" value="F:serine-type D-Ala-D-Ala carboxypeptidase activity"/>
    <property type="evidence" value="ECO:0007669"/>
    <property type="project" value="UniProtKB-EC"/>
</dbReference>
<evidence type="ECO:0000256" key="1">
    <source>
        <dbReference type="ARBA" id="ARBA00004236"/>
    </source>
</evidence>
<evidence type="ECO:0000259" key="18">
    <source>
        <dbReference type="Pfam" id="PF00905"/>
    </source>
</evidence>
<keyword evidence="8" id="KW-0808">Transferase</keyword>
<evidence type="ECO:0000256" key="14">
    <source>
        <dbReference type="ARBA" id="ARBA00023316"/>
    </source>
</evidence>
<keyword evidence="5" id="KW-0121">Carboxypeptidase</keyword>
<feature type="domain" description="Glycosyl transferase family 51" evidence="19">
    <location>
        <begin position="75"/>
        <end position="245"/>
    </location>
</feature>
<evidence type="ECO:0000256" key="16">
    <source>
        <dbReference type="ARBA" id="ARBA00049902"/>
    </source>
</evidence>
<dbReference type="NCBIfam" id="TIGR02074">
    <property type="entry name" value="PBP_1a_fam"/>
    <property type="match status" value="1"/>
</dbReference>
<comment type="similarity">
    <text evidence="3">In the N-terminal section; belongs to the glycosyltransferase 51 family.</text>
</comment>
<evidence type="ECO:0000256" key="12">
    <source>
        <dbReference type="ARBA" id="ARBA00023136"/>
    </source>
</evidence>
<dbReference type="InterPro" id="IPR050396">
    <property type="entry name" value="Glycosyltr_51/Transpeptidase"/>
</dbReference>
<feature type="transmembrane region" description="Helical" evidence="17">
    <location>
        <begin position="20"/>
        <end position="45"/>
    </location>
</feature>
<evidence type="ECO:0000256" key="15">
    <source>
        <dbReference type="ARBA" id="ARBA00034000"/>
    </source>
</evidence>
<keyword evidence="11" id="KW-0573">Peptidoglycan synthesis</keyword>
<accession>A0A2M7UZT9</accession>
<evidence type="ECO:0000313" key="20">
    <source>
        <dbReference type="EMBL" id="PIZ89448.1"/>
    </source>
</evidence>
<dbReference type="FunFam" id="1.10.3810.10:FF:000001">
    <property type="entry name" value="Penicillin-binding protein 1A"/>
    <property type="match status" value="1"/>
</dbReference>
<evidence type="ECO:0000256" key="4">
    <source>
        <dbReference type="ARBA" id="ARBA00022475"/>
    </source>
</evidence>
<sequence>MGMPERKHHRKTYQKSRKKFGSLLKFLLFAFLFLISSVLFLFIYYAKDLPRPERFIERQLFESTKIYDRSGQVLLYEIYGEEKRAWVPLEKVPEYLKGAIIATEDANFYQHSGIDFKGIINAVLADLKIMKPTYGGSTIPQQLIRSTFLSLEKTAERKTREIILSLELDQRYSKEQILEWYLNQVPFGRNAYGVEAASQAYFRKSVSEISLAEAATLAALIKAPSFYSINLAELLIRKDYVLNRMVSEGFLNREEAESAKKEEINIIEFSQPILAPHFTLWVKQQLEEKYGREFLEQKGLKIFTSLDWELQQMAEEIVKEGVKNNKIYNSHNAALVTINPKTGEILAMVGSADYFAEPYPKDCTPGLNCKFDPKFNAAVGTKNLPGRQPGSAFKPFVYATAFQKGYNDKKIVDDSPTCWPQAIGSWCPQNFDGRFRGPITLRSALAQSLNVPSVKVLDSLAGYLDSIKTAQEMGITTLTNPKQYGLSIVLGGAEVKLLDMASAYGVFAADGLRVPPIAILKIEDSKGNIFFENNKTPMRVLEINVIRLINDILSDNEARAPMFGLRSNLYFENYQVAVKTGSSQDYRDAWTIGYTPSLVTGVWAGNNDNSPILKKPGVIIAGPIFHKFMEKALLKFPKENFEKPKL</sequence>
<keyword evidence="17" id="KW-1133">Transmembrane helix</keyword>
<name>A0A2M7UZT9_9BACT</name>
<dbReference type="GO" id="GO:0008658">
    <property type="term" value="F:penicillin binding"/>
    <property type="evidence" value="ECO:0007669"/>
    <property type="project" value="InterPro"/>
</dbReference>
<comment type="subcellular location">
    <subcellularLocation>
        <location evidence="1">Cell membrane</location>
    </subcellularLocation>
</comment>
<keyword evidence="17" id="KW-0812">Transmembrane</keyword>
<dbReference type="InterPro" id="IPR001460">
    <property type="entry name" value="PCN-bd_Tpept"/>
</dbReference>
<keyword evidence="14" id="KW-0961">Cell wall biogenesis/degradation</keyword>